<organism evidence="1 2">
    <name type="scientific">Liparis tanakae</name>
    <name type="common">Tanaka's snailfish</name>
    <dbReference type="NCBI Taxonomy" id="230148"/>
    <lineage>
        <taxon>Eukaryota</taxon>
        <taxon>Metazoa</taxon>
        <taxon>Chordata</taxon>
        <taxon>Craniata</taxon>
        <taxon>Vertebrata</taxon>
        <taxon>Euteleostomi</taxon>
        <taxon>Actinopterygii</taxon>
        <taxon>Neopterygii</taxon>
        <taxon>Teleostei</taxon>
        <taxon>Neoteleostei</taxon>
        <taxon>Acanthomorphata</taxon>
        <taxon>Eupercaria</taxon>
        <taxon>Perciformes</taxon>
        <taxon>Cottioidei</taxon>
        <taxon>Cottales</taxon>
        <taxon>Liparidae</taxon>
        <taxon>Liparis</taxon>
    </lineage>
</organism>
<sequence length="69" mass="8128">MFSLHGQHDEALEVPSHVPCYQGHCNDRLVRDEDLHKNGLHEYQLASDRTVQFRYYNQRQANGNNKAFK</sequence>
<gene>
    <name evidence="1" type="ORF">EYF80_003536</name>
</gene>
<reference evidence="1 2" key="1">
    <citation type="submission" date="2019-03" db="EMBL/GenBank/DDBJ databases">
        <title>First draft genome of Liparis tanakae, snailfish: a comprehensive survey of snailfish specific genes.</title>
        <authorList>
            <person name="Kim W."/>
            <person name="Song I."/>
            <person name="Jeong J.-H."/>
            <person name="Kim D."/>
            <person name="Kim S."/>
            <person name="Ryu S."/>
            <person name="Song J.Y."/>
            <person name="Lee S.K."/>
        </authorList>
    </citation>
    <scope>NUCLEOTIDE SEQUENCE [LARGE SCALE GENOMIC DNA]</scope>
    <source>
        <tissue evidence="1">Muscle</tissue>
    </source>
</reference>
<proteinExistence type="predicted"/>
<dbReference type="Proteomes" id="UP000314294">
    <property type="component" value="Unassembled WGS sequence"/>
</dbReference>
<dbReference type="AlphaFoldDB" id="A0A4Z2J7F4"/>
<accession>A0A4Z2J7F4</accession>
<evidence type="ECO:0000313" key="1">
    <source>
        <dbReference type="EMBL" id="TNN86119.1"/>
    </source>
</evidence>
<keyword evidence="2" id="KW-1185">Reference proteome</keyword>
<name>A0A4Z2J7F4_9TELE</name>
<dbReference type="EMBL" id="SRLO01000017">
    <property type="protein sequence ID" value="TNN86119.1"/>
    <property type="molecule type" value="Genomic_DNA"/>
</dbReference>
<comment type="caution">
    <text evidence="1">The sequence shown here is derived from an EMBL/GenBank/DDBJ whole genome shotgun (WGS) entry which is preliminary data.</text>
</comment>
<protein>
    <submittedName>
        <fullName evidence="1">Uncharacterized protein</fullName>
    </submittedName>
</protein>
<evidence type="ECO:0000313" key="2">
    <source>
        <dbReference type="Proteomes" id="UP000314294"/>
    </source>
</evidence>